<accession>V2WTD8</accession>
<sequence>MELSLSQQAEAAAQANVCQFLNLEAAVDREGYNSEDNEGADRFINDNDNDVGRPVNYQALNRSLDTDNYDSLFSDQDSLFSEPQDESAGDNSVAVGRSGLLLEQGNTAVGVVAPELDEDNPNVKRYRSQEVWSIKCKPYREQDVINFIVGYQKIHPEDNIFSLTQSGSCSSGYVYIQTQDSSCAASILCGCMYTCHTQTVGINGMHMTVLSDPLDILHALSMSSSIAKAITGGVEKCQPDPKKPVLKAGVWVRLGPIEKLNKEPNSEEETSGPPRKKTRLNIPVLSQVSTEEDVPMGNMGDIHQRMELEASGKPTRGQSYKPELPKPIKPLYYDDPALVLKVDGHAATILFIPHICASDMPESQPMKAEFPQCLAFNPLIQFQQPEGVKMAWDPTQYGKKRRRLTVYPDGGFQHGMRVQIVDKSMIKPLRQLPNSRKGHILLRCSYSAVISNFPPIEDWRFDISKLVTAPTGLQGVVISHFPGGPVI</sequence>
<keyword evidence="3" id="KW-1185">Reference proteome</keyword>
<dbReference type="OrthoDB" id="3092987at2759"/>
<feature type="region of interest" description="Disordered" evidence="1">
    <location>
        <begin position="32"/>
        <end position="51"/>
    </location>
</feature>
<dbReference type="Proteomes" id="UP000017559">
    <property type="component" value="Unassembled WGS sequence"/>
</dbReference>
<dbReference type="AlphaFoldDB" id="V2WTD8"/>
<evidence type="ECO:0000256" key="1">
    <source>
        <dbReference type="SAM" id="MobiDB-lite"/>
    </source>
</evidence>
<name>V2WTD8_MONRO</name>
<comment type="caution">
    <text evidence="2">The sequence shown here is derived from an EMBL/GenBank/DDBJ whole genome shotgun (WGS) entry which is preliminary data.</text>
</comment>
<organism evidence="2 3">
    <name type="scientific">Moniliophthora roreri (strain MCA 2997)</name>
    <name type="common">Cocoa frosty pod rot fungus</name>
    <name type="synonym">Crinipellis roreri</name>
    <dbReference type="NCBI Taxonomy" id="1381753"/>
    <lineage>
        <taxon>Eukaryota</taxon>
        <taxon>Fungi</taxon>
        <taxon>Dikarya</taxon>
        <taxon>Basidiomycota</taxon>
        <taxon>Agaricomycotina</taxon>
        <taxon>Agaricomycetes</taxon>
        <taxon>Agaricomycetidae</taxon>
        <taxon>Agaricales</taxon>
        <taxon>Marasmiineae</taxon>
        <taxon>Marasmiaceae</taxon>
        <taxon>Moniliophthora</taxon>
    </lineage>
</organism>
<gene>
    <name evidence="2" type="ORF">Moror_14958</name>
</gene>
<evidence type="ECO:0000313" key="2">
    <source>
        <dbReference type="EMBL" id="ESK84847.1"/>
    </source>
</evidence>
<dbReference type="HOGENOM" id="CLU_037143_0_0_1"/>
<protein>
    <submittedName>
        <fullName evidence="2">Uncharacterized protein</fullName>
    </submittedName>
</protein>
<feature type="region of interest" description="Disordered" evidence="1">
    <location>
        <begin position="259"/>
        <end position="278"/>
    </location>
</feature>
<proteinExistence type="predicted"/>
<dbReference type="EMBL" id="AWSO01001220">
    <property type="protein sequence ID" value="ESK84847.1"/>
    <property type="molecule type" value="Genomic_DNA"/>
</dbReference>
<dbReference type="KEGG" id="mrr:Moror_14958"/>
<reference evidence="2 3" key="1">
    <citation type="journal article" date="2014" name="BMC Genomics">
        <title>Genome and secretome analysis of the hemibiotrophic fungal pathogen, Moniliophthora roreri, which causes frosty pod rot disease of cacao: mechanisms of the biotrophic and necrotrophic phases.</title>
        <authorList>
            <person name="Meinhardt L.W."/>
            <person name="Costa G.G.L."/>
            <person name="Thomazella D.P.T."/>
            <person name="Teixeira P.J.P.L."/>
            <person name="Carazzolle M.F."/>
            <person name="Schuster S.C."/>
            <person name="Carlson J.E."/>
            <person name="Guiltinan M.J."/>
            <person name="Mieczkowski P."/>
            <person name="Farmer A."/>
            <person name="Ramaraj T."/>
            <person name="Crozier J."/>
            <person name="Davis R.E."/>
            <person name="Shao J."/>
            <person name="Melnick R.L."/>
            <person name="Pereira G.A.G."/>
            <person name="Bailey B.A."/>
        </authorList>
    </citation>
    <scope>NUCLEOTIDE SEQUENCE [LARGE SCALE GENOMIC DNA]</scope>
    <source>
        <strain evidence="2 3">MCA 2997</strain>
    </source>
</reference>
<evidence type="ECO:0000313" key="3">
    <source>
        <dbReference type="Proteomes" id="UP000017559"/>
    </source>
</evidence>